<keyword evidence="1" id="KW-1133">Transmembrane helix</keyword>
<feature type="transmembrane region" description="Helical" evidence="1">
    <location>
        <begin position="15"/>
        <end position="35"/>
    </location>
</feature>
<feature type="transmembrane region" description="Helical" evidence="1">
    <location>
        <begin position="41"/>
        <end position="60"/>
    </location>
</feature>
<keyword evidence="1" id="KW-0472">Membrane</keyword>
<feature type="transmembrane region" description="Helical" evidence="1">
    <location>
        <begin position="121"/>
        <end position="141"/>
    </location>
</feature>
<feature type="transmembrane region" description="Helical" evidence="1">
    <location>
        <begin position="96"/>
        <end position="114"/>
    </location>
</feature>
<keyword evidence="3" id="KW-1185">Reference proteome</keyword>
<protein>
    <submittedName>
        <fullName evidence="2">Uncharacterized protein</fullName>
    </submittedName>
</protein>
<gene>
    <name evidence="2" type="ORF">WJU22_13500</name>
</gene>
<sequence>MKSITFNRPVFQRTLGVYVVGTFVVLALSVLLRLSTIYNEMLVLLALFLVLPVSLVWGMGKFRPVTLLLVPVAVALFLFNSFGLMGIVSSLTDARWVYAVAASLLTAAVFTLLVDRWHKVAFRWQTMLGTEVGMAVAYVIIDYLERQRLDLGMIGNSSVFLIFHTLIILPLALGMAVGKKEVTA</sequence>
<dbReference type="Proteomes" id="UP001449657">
    <property type="component" value="Chromosome"/>
</dbReference>
<dbReference type="RefSeq" id="WP_341838708.1">
    <property type="nucleotide sequence ID" value="NZ_CP149792.1"/>
</dbReference>
<name>A0ABZ2YVR8_9BACT</name>
<feature type="transmembrane region" description="Helical" evidence="1">
    <location>
        <begin position="67"/>
        <end position="90"/>
    </location>
</feature>
<evidence type="ECO:0000256" key="1">
    <source>
        <dbReference type="SAM" id="Phobius"/>
    </source>
</evidence>
<keyword evidence="1" id="KW-0812">Transmembrane</keyword>
<accession>A0ABZ2YVR8</accession>
<dbReference type="EMBL" id="CP150096">
    <property type="protein sequence ID" value="WZN43914.1"/>
    <property type="molecule type" value="Genomic_DNA"/>
</dbReference>
<evidence type="ECO:0000313" key="3">
    <source>
        <dbReference type="Proteomes" id="UP001449657"/>
    </source>
</evidence>
<reference evidence="2 3" key="1">
    <citation type="submission" date="2024-03" db="EMBL/GenBank/DDBJ databases">
        <title>Chitinophaga caseinilytica sp. nov., a casein hydrolysing bacterium isolated from forest soil.</title>
        <authorList>
            <person name="Lee D.S."/>
            <person name="Han D.M."/>
            <person name="Baek J.H."/>
            <person name="Choi D.G."/>
            <person name="Jeon J.H."/>
            <person name="Jeon C.O."/>
        </authorList>
    </citation>
    <scope>NUCLEOTIDE SEQUENCE [LARGE SCALE GENOMIC DNA]</scope>
    <source>
        <strain evidence="2 3">KACC 19118</strain>
    </source>
</reference>
<feature type="transmembrane region" description="Helical" evidence="1">
    <location>
        <begin position="153"/>
        <end position="177"/>
    </location>
</feature>
<evidence type="ECO:0000313" key="2">
    <source>
        <dbReference type="EMBL" id="WZN43914.1"/>
    </source>
</evidence>
<organism evidence="2 3">
    <name type="scientific">Chitinophaga caseinilytica</name>
    <dbReference type="NCBI Taxonomy" id="2267521"/>
    <lineage>
        <taxon>Bacteria</taxon>
        <taxon>Pseudomonadati</taxon>
        <taxon>Bacteroidota</taxon>
        <taxon>Chitinophagia</taxon>
        <taxon>Chitinophagales</taxon>
        <taxon>Chitinophagaceae</taxon>
        <taxon>Chitinophaga</taxon>
    </lineage>
</organism>
<proteinExistence type="predicted"/>